<comment type="subcellular location">
    <subcellularLocation>
        <location evidence="4">Cell membrane</location>
        <topology evidence="4">Lipid-anchor</topology>
    </subcellularLocation>
</comment>
<comment type="caution">
    <text evidence="8">The sequence shown here is derived from an EMBL/GenBank/DDBJ whole genome shotgun (WGS) entry which is preliminary data.</text>
</comment>
<accession>A0A090RYX0</accession>
<evidence type="ECO:0000256" key="6">
    <source>
        <dbReference type="SAM" id="SignalP"/>
    </source>
</evidence>
<evidence type="ECO:0000313" key="9">
    <source>
        <dbReference type="Proteomes" id="UP000029228"/>
    </source>
</evidence>
<keyword evidence="1 6" id="KW-0732">Signal</keyword>
<dbReference type="InterPro" id="IPR012997">
    <property type="entry name" value="RplA"/>
</dbReference>
<evidence type="ECO:0000256" key="5">
    <source>
        <dbReference type="RuleBase" id="RU003495"/>
    </source>
</evidence>
<dbReference type="InterPro" id="IPR009009">
    <property type="entry name" value="RlpA-like_DPBB"/>
</dbReference>
<dbReference type="OrthoDB" id="9779128at2"/>
<dbReference type="EC" id="4.2.2.-" evidence="4"/>
<dbReference type="HAMAP" id="MF_02071">
    <property type="entry name" value="RlpA"/>
    <property type="match status" value="1"/>
</dbReference>
<evidence type="ECO:0000256" key="4">
    <source>
        <dbReference type="HAMAP-Rule" id="MF_02071"/>
    </source>
</evidence>
<dbReference type="InterPro" id="IPR036908">
    <property type="entry name" value="RlpA-like_sf"/>
</dbReference>
<sequence>MNKRNFQWRAQLNWLWLALGVAVLAGCSSSDSRYDIKDDVAPSTPISVDHIEGAQPKYEPYSLGGNKNYTLRGKSYTVVKDAEGFKESGQASWYGKKFHGHLTSNGEVYDMYSMSAAHKTLPLPSYVKVKNLDNGKETIVRVNDRGPFHDGRIIDLSYAAASKLDVIKTGTANVEIEVIIVEKPSSQHKLDQHPEYTIQVAASPHKDRIDELSKQLAEKLSVETFLTPVNSNYRLMLGPFKDYKQTQDVLEQVQKIGYPSAFVKKL</sequence>
<dbReference type="GO" id="GO:0000270">
    <property type="term" value="P:peptidoglycan metabolic process"/>
    <property type="evidence" value="ECO:0007669"/>
    <property type="project" value="UniProtKB-UniRule"/>
</dbReference>
<dbReference type="Pfam" id="PF05036">
    <property type="entry name" value="SPOR"/>
    <property type="match status" value="1"/>
</dbReference>
<dbReference type="Gene3D" id="3.30.70.1070">
    <property type="entry name" value="Sporulation related repeat"/>
    <property type="match status" value="1"/>
</dbReference>
<dbReference type="Pfam" id="PF03330">
    <property type="entry name" value="DPBB_1"/>
    <property type="match status" value="1"/>
</dbReference>
<dbReference type="STRING" id="990268.JCM19235_1124"/>
<keyword evidence="4" id="KW-0472">Membrane</keyword>
<reference evidence="8 9" key="1">
    <citation type="submission" date="2014-09" db="EMBL/GenBank/DDBJ databases">
        <title>Vibrio maritimus JCM 19235. (C45) whole genome shotgun sequence.</title>
        <authorList>
            <person name="Sawabe T."/>
            <person name="Meirelles P."/>
            <person name="Nakanishi M."/>
            <person name="Sayaka M."/>
            <person name="Hattori M."/>
            <person name="Ohkuma M."/>
        </authorList>
    </citation>
    <scope>NUCLEOTIDE SEQUENCE [LARGE SCALE GENOMIC DNA]</scope>
    <source>
        <strain evidence="9">JCM19235</strain>
    </source>
</reference>
<evidence type="ECO:0000259" key="7">
    <source>
        <dbReference type="PROSITE" id="PS51724"/>
    </source>
</evidence>
<evidence type="ECO:0000256" key="3">
    <source>
        <dbReference type="ARBA" id="ARBA00023316"/>
    </source>
</evidence>
<dbReference type="Gene3D" id="2.40.40.10">
    <property type="entry name" value="RlpA-like domain"/>
    <property type="match status" value="1"/>
</dbReference>
<organism evidence="8 9">
    <name type="scientific">Vibrio maritimus</name>
    <dbReference type="NCBI Taxonomy" id="990268"/>
    <lineage>
        <taxon>Bacteria</taxon>
        <taxon>Pseudomonadati</taxon>
        <taxon>Pseudomonadota</taxon>
        <taxon>Gammaproteobacteria</taxon>
        <taxon>Vibrionales</taxon>
        <taxon>Vibrionaceae</taxon>
        <taxon>Vibrio</taxon>
    </lineage>
</organism>
<feature type="chain" id="PRO_5009982762" description="Endolytic peptidoglycan transglycosylase RlpA" evidence="6">
    <location>
        <begin position="26"/>
        <end position="266"/>
    </location>
</feature>
<dbReference type="SUPFAM" id="SSF110997">
    <property type="entry name" value="Sporulation related repeat"/>
    <property type="match status" value="1"/>
</dbReference>
<keyword evidence="9" id="KW-1185">Reference proteome</keyword>
<dbReference type="GO" id="GO:0009279">
    <property type="term" value="C:cell outer membrane"/>
    <property type="evidence" value="ECO:0007669"/>
    <property type="project" value="TreeGrafter"/>
</dbReference>
<feature type="domain" description="SPOR" evidence="7">
    <location>
        <begin position="190"/>
        <end position="266"/>
    </location>
</feature>
<gene>
    <name evidence="4" type="primary">rlpA</name>
    <name evidence="8" type="ORF">JCM19235_1124</name>
</gene>
<keyword evidence="4 8" id="KW-0449">Lipoprotein</keyword>
<dbReference type="EMBL" id="BBMR01000004">
    <property type="protein sequence ID" value="GAL19768.1"/>
    <property type="molecule type" value="Genomic_DNA"/>
</dbReference>
<dbReference type="PANTHER" id="PTHR34183:SF1">
    <property type="entry name" value="ENDOLYTIC PEPTIDOGLYCAN TRANSGLYCOSYLASE RLPA"/>
    <property type="match status" value="1"/>
</dbReference>
<dbReference type="InterPro" id="IPR007730">
    <property type="entry name" value="SPOR-like_dom"/>
</dbReference>
<comment type="function">
    <text evidence="4">Lytic transglycosylase with a strong preference for naked glycan strands that lack stem peptides.</text>
</comment>
<keyword evidence="4" id="KW-0564">Palmitate</keyword>
<dbReference type="GO" id="GO:0008932">
    <property type="term" value="F:lytic endotransglycosylase activity"/>
    <property type="evidence" value="ECO:0007669"/>
    <property type="project" value="UniProtKB-UniRule"/>
</dbReference>
<dbReference type="PROSITE" id="PS51724">
    <property type="entry name" value="SPOR"/>
    <property type="match status" value="1"/>
</dbReference>
<comment type="similarity">
    <text evidence="4 5">Belongs to the RlpA family.</text>
</comment>
<dbReference type="GO" id="GO:0071555">
    <property type="term" value="P:cell wall organization"/>
    <property type="evidence" value="ECO:0007669"/>
    <property type="project" value="UniProtKB-KW"/>
</dbReference>
<dbReference type="PROSITE" id="PS51257">
    <property type="entry name" value="PROKAR_LIPOPROTEIN"/>
    <property type="match status" value="1"/>
</dbReference>
<dbReference type="SUPFAM" id="SSF50685">
    <property type="entry name" value="Barwin-like endoglucanases"/>
    <property type="match status" value="1"/>
</dbReference>
<dbReference type="NCBIfam" id="TIGR00413">
    <property type="entry name" value="rlpA"/>
    <property type="match status" value="1"/>
</dbReference>
<dbReference type="GO" id="GO:0005886">
    <property type="term" value="C:plasma membrane"/>
    <property type="evidence" value="ECO:0007669"/>
    <property type="project" value="UniProtKB-SubCell"/>
</dbReference>
<keyword evidence="2 4" id="KW-0456">Lyase</keyword>
<dbReference type="CDD" id="cd22268">
    <property type="entry name" value="DPBB_RlpA-like"/>
    <property type="match status" value="1"/>
</dbReference>
<protein>
    <recommendedName>
        <fullName evidence="4">Endolytic peptidoglycan transglycosylase RlpA</fullName>
        <ecNumber evidence="4">4.2.2.-</ecNumber>
    </recommendedName>
</protein>
<evidence type="ECO:0000256" key="2">
    <source>
        <dbReference type="ARBA" id="ARBA00023239"/>
    </source>
</evidence>
<keyword evidence="3 4" id="KW-0961">Cell wall biogenesis/degradation</keyword>
<feature type="signal peptide" evidence="6">
    <location>
        <begin position="1"/>
        <end position="25"/>
    </location>
</feature>
<dbReference type="GO" id="GO:0042834">
    <property type="term" value="F:peptidoglycan binding"/>
    <property type="evidence" value="ECO:0007669"/>
    <property type="project" value="InterPro"/>
</dbReference>
<dbReference type="Proteomes" id="UP000029228">
    <property type="component" value="Unassembled WGS sequence"/>
</dbReference>
<proteinExistence type="inferred from homology"/>
<dbReference type="InterPro" id="IPR036680">
    <property type="entry name" value="SPOR-like_sf"/>
</dbReference>
<keyword evidence="4" id="KW-1003">Cell membrane</keyword>
<name>A0A090RYX0_9VIBR</name>
<evidence type="ECO:0000313" key="8">
    <source>
        <dbReference type="EMBL" id="GAL19768.1"/>
    </source>
</evidence>
<dbReference type="AlphaFoldDB" id="A0A090RYX0"/>
<dbReference type="PANTHER" id="PTHR34183">
    <property type="entry name" value="ENDOLYTIC PEPTIDOGLYCAN TRANSGLYCOSYLASE RLPA"/>
    <property type="match status" value="1"/>
</dbReference>
<dbReference type="InterPro" id="IPR034718">
    <property type="entry name" value="RlpA"/>
</dbReference>
<dbReference type="FunFam" id="2.40.40.10:FF:000003">
    <property type="entry name" value="Endolytic peptidoglycan transglycosylase RlpA"/>
    <property type="match status" value="1"/>
</dbReference>
<evidence type="ECO:0000256" key="1">
    <source>
        <dbReference type="ARBA" id="ARBA00022729"/>
    </source>
</evidence>